<comment type="caution">
    <text evidence="2">The sequence shown here is derived from an EMBL/GenBank/DDBJ whole genome shotgun (WGS) entry which is preliminary data.</text>
</comment>
<name>A0A2N5S7W5_9BASI</name>
<dbReference type="Proteomes" id="UP000235392">
    <property type="component" value="Unassembled WGS sequence"/>
</dbReference>
<evidence type="ECO:0000313" key="5">
    <source>
        <dbReference type="Proteomes" id="UP000235392"/>
    </source>
</evidence>
<accession>A0A2N5S7W5</accession>
<dbReference type="EMBL" id="PGCJ01001110">
    <property type="protein sequence ID" value="PLW09332.1"/>
    <property type="molecule type" value="Genomic_DNA"/>
</dbReference>
<dbReference type="AlphaFoldDB" id="A0A2N5S7W5"/>
<gene>
    <name evidence="2" type="ORF">PCANC_27080</name>
    <name evidence="3" type="ORF">PCANC_27599</name>
    <name evidence="1" type="ORF">PCASD_26884</name>
</gene>
<protein>
    <submittedName>
        <fullName evidence="2">Uncharacterized protein</fullName>
    </submittedName>
</protein>
<evidence type="ECO:0000313" key="4">
    <source>
        <dbReference type="Proteomes" id="UP000235388"/>
    </source>
</evidence>
<dbReference type="Proteomes" id="UP000235388">
    <property type="component" value="Unassembled WGS sequence"/>
</dbReference>
<evidence type="ECO:0000313" key="3">
    <source>
        <dbReference type="EMBL" id="PLW26322.1"/>
    </source>
</evidence>
<evidence type="ECO:0000313" key="1">
    <source>
        <dbReference type="EMBL" id="PLW05540.1"/>
    </source>
</evidence>
<keyword evidence="4" id="KW-1185">Reference proteome</keyword>
<proteinExistence type="predicted"/>
<evidence type="ECO:0000313" key="2">
    <source>
        <dbReference type="EMBL" id="PLW09332.1"/>
    </source>
</evidence>
<organism evidence="2 4">
    <name type="scientific">Puccinia coronata f. sp. avenae</name>
    <dbReference type="NCBI Taxonomy" id="200324"/>
    <lineage>
        <taxon>Eukaryota</taxon>
        <taxon>Fungi</taxon>
        <taxon>Dikarya</taxon>
        <taxon>Basidiomycota</taxon>
        <taxon>Pucciniomycotina</taxon>
        <taxon>Pucciniomycetes</taxon>
        <taxon>Pucciniales</taxon>
        <taxon>Pucciniaceae</taxon>
        <taxon>Puccinia</taxon>
    </lineage>
</organism>
<reference evidence="4 5" key="1">
    <citation type="submission" date="2017-11" db="EMBL/GenBank/DDBJ databases">
        <title>De novo assembly and phasing of dikaryotic genomes from two isolates of Puccinia coronata f. sp. avenae, the causal agent of oat crown rust.</title>
        <authorList>
            <person name="Miller M.E."/>
            <person name="Zhang Y."/>
            <person name="Omidvar V."/>
            <person name="Sperschneider J."/>
            <person name="Schwessinger B."/>
            <person name="Raley C."/>
            <person name="Palmer J.M."/>
            <person name="Garnica D."/>
            <person name="Upadhyaya N."/>
            <person name="Rathjen J."/>
            <person name="Taylor J.M."/>
            <person name="Park R.F."/>
            <person name="Dodds P.N."/>
            <person name="Hirsch C.D."/>
            <person name="Kianian S.F."/>
            <person name="Figueroa M."/>
        </authorList>
    </citation>
    <scope>NUCLEOTIDE SEQUENCE [LARGE SCALE GENOMIC DNA]</scope>
    <source>
        <strain evidence="2">12NC29</strain>
        <strain evidence="1">12SD80</strain>
    </source>
</reference>
<dbReference type="EMBL" id="PGCI01001327">
    <property type="protein sequence ID" value="PLW05540.1"/>
    <property type="molecule type" value="Genomic_DNA"/>
</dbReference>
<sequence length="140" mass="15714">MLYTVDAEVVKSLVAIDQLKAVVDSHFGWIENFRSAPLKKTHPVGLSDTASDTIVRCYVGQACPTGLSDMGSDNFVRCHVEQTWFDGFVRHGIGQLCPISCRTTMFDEFVRHGIKQVVRSHVGQHLSDEFLLIGQIVRFF</sequence>
<dbReference type="EMBL" id="PGCJ01000550">
    <property type="protein sequence ID" value="PLW26322.1"/>
    <property type="molecule type" value="Genomic_DNA"/>
</dbReference>